<sequence length="85" mass="9852">MVLEHAQLGGFKFYPGVKKLLKCSLVWGGCDSQWLSNLIGGKGVRRQHILQVLRSNQQVEQDWVSLVEELFWIKSLMTQVYFRQA</sequence>
<evidence type="ECO:0000313" key="2">
    <source>
        <dbReference type="Proteomes" id="UP000785679"/>
    </source>
</evidence>
<accession>A0A8J8NK94</accession>
<organism evidence="1 2">
    <name type="scientific">Halteria grandinella</name>
    <dbReference type="NCBI Taxonomy" id="5974"/>
    <lineage>
        <taxon>Eukaryota</taxon>
        <taxon>Sar</taxon>
        <taxon>Alveolata</taxon>
        <taxon>Ciliophora</taxon>
        <taxon>Intramacronucleata</taxon>
        <taxon>Spirotrichea</taxon>
        <taxon>Stichotrichia</taxon>
        <taxon>Sporadotrichida</taxon>
        <taxon>Halteriidae</taxon>
        <taxon>Halteria</taxon>
    </lineage>
</organism>
<protein>
    <submittedName>
        <fullName evidence="1">Uncharacterized protein</fullName>
    </submittedName>
</protein>
<proteinExistence type="predicted"/>
<comment type="caution">
    <text evidence="1">The sequence shown here is derived from an EMBL/GenBank/DDBJ whole genome shotgun (WGS) entry which is preliminary data.</text>
</comment>
<keyword evidence="2" id="KW-1185">Reference proteome</keyword>
<dbReference type="Proteomes" id="UP000785679">
    <property type="component" value="Unassembled WGS sequence"/>
</dbReference>
<evidence type="ECO:0000313" key="1">
    <source>
        <dbReference type="EMBL" id="TNV76229.1"/>
    </source>
</evidence>
<reference evidence="1" key="1">
    <citation type="submission" date="2019-06" db="EMBL/GenBank/DDBJ databases">
        <authorList>
            <person name="Zheng W."/>
        </authorList>
    </citation>
    <scope>NUCLEOTIDE SEQUENCE</scope>
    <source>
        <strain evidence="1">QDHG01</strain>
    </source>
</reference>
<name>A0A8J8NK94_HALGN</name>
<dbReference type="EMBL" id="RRYP01013965">
    <property type="protein sequence ID" value="TNV76229.1"/>
    <property type="molecule type" value="Genomic_DNA"/>
</dbReference>
<gene>
    <name evidence="1" type="ORF">FGO68_gene12151</name>
</gene>
<dbReference type="AlphaFoldDB" id="A0A8J8NK94"/>